<protein>
    <submittedName>
        <fullName evidence="2">Uncharacterized protein</fullName>
    </submittedName>
</protein>
<dbReference type="KEGG" id="sxi:SXIM_15470"/>
<dbReference type="Proteomes" id="UP000034034">
    <property type="component" value="Chromosome"/>
</dbReference>
<keyword evidence="3" id="KW-1185">Reference proteome</keyword>
<organism evidence="2 3">
    <name type="scientific">Streptomyces xiamenensis</name>
    <dbReference type="NCBI Taxonomy" id="408015"/>
    <lineage>
        <taxon>Bacteria</taxon>
        <taxon>Bacillati</taxon>
        <taxon>Actinomycetota</taxon>
        <taxon>Actinomycetes</taxon>
        <taxon>Kitasatosporales</taxon>
        <taxon>Streptomycetaceae</taxon>
        <taxon>Streptomyces</taxon>
    </lineage>
</organism>
<dbReference type="EMBL" id="CP009922">
    <property type="protein sequence ID" value="AKG42931.1"/>
    <property type="molecule type" value="Genomic_DNA"/>
</dbReference>
<evidence type="ECO:0000313" key="2">
    <source>
        <dbReference type="EMBL" id="AKG42931.1"/>
    </source>
</evidence>
<sequence length="62" mass="7112">MWAGGRHGGAMNEARLGVLPRPDGVRGRVWRLMPSYPRPVEHGAPERRFRHCRGNRARPPSW</sequence>
<reference evidence="2" key="1">
    <citation type="submission" date="2019-08" db="EMBL/GenBank/DDBJ databases">
        <title>Complete genome sequence of a mangrove-derived Streptomyces xiamenensis.</title>
        <authorList>
            <person name="Xu J."/>
        </authorList>
    </citation>
    <scope>NUCLEOTIDE SEQUENCE</scope>
    <source>
        <strain evidence="2">318</strain>
    </source>
</reference>
<gene>
    <name evidence="2" type="ORF">SXIM_15470</name>
</gene>
<name>A0A0F7CNH7_9ACTN</name>
<evidence type="ECO:0000256" key="1">
    <source>
        <dbReference type="SAM" id="MobiDB-lite"/>
    </source>
</evidence>
<dbReference type="PATRIC" id="fig|408015.6.peg.1583"/>
<accession>A0A0F7CNH7</accession>
<evidence type="ECO:0000313" key="3">
    <source>
        <dbReference type="Proteomes" id="UP000034034"/>
    </source>
</evidence>
<feature type="region of interest" description="Disordered" evidence="1">
    <location>
        <begin position="36"/>
        <end position="62"/>
    </location>
</feature>
<dbReference type="HOGENOM" id="CLU_2902555_0_0_11"/>
<dbReference type="AlphaFoldDB" id="A0A0F7CNH7"/>
<proteinExistence type="predicted"/>